<dbReference type="PANTHER" id="PTHR30023:SF0">
    <property type="entry name" value="PENICILLIN-SENSITIVE CARBOXYPEPTIDASE A"/>
    <property type="match status" value="1"/>
</dbReference>
<evidence type="ECO:0000256" key="1">
    <source>
        <dbReference type="ARBA" id="ARBA00006096"/>
    </source>
</evidence>
<dbReference type="AlphaFoldDB" id="A0A8S2IEU8"/>
<dbReference type="GO" id="GO:0006508">
    <property type="term" value="P:proteolysis"/>
    <property type="evidence" value="ECO:0007669"/>
    <property type="project" value="InterPro"/>
</dbReference>
<evidence type="ECO:0000313" key="3">
    <source>
        <dbReference type="EMBL" id="CAF3746747.1"/>
    </source>
</evidence>
<comment type="caution">
    <text evidence="3">The sequence shown here is derived from an EMBL/GenBank/DDBJ whole genome shotgun (WGS) entry which is preliminary data.</text>
</comment>
<accession>A0A8S2IEU8</accession>
<dbReference type="PRINTS" id="PR00922">
    <property type="entry name" value="DADACBPTASE3"/>
</dbReference>
<evidence type="ECO:0008006" key="6">
    <source>
        <dbReference type="Google" id="ProtNLM"/>
    </source>
</evidence>
<dbReference type="GO" id="GO:0004185">
    <property type="term" value="F:serine-type carboxypeptidase activity"/>
    <property type="evidence" value="ECO:0007669"/>
    <property type="project" value="InterPro"/>
</dbReference>
<gene>
    <name evidence="3" type="ORF">BYL167_LOCUS104</name>
    <name evidence="4" type="ORF">SMN809_LOCUS1794</name>
</gene>
<dbReference type="Proteomes" id="UP000676336">
    <property type="component" value="Unassembled WGS sequence"/>
</dbReference>
<evidence type="ECO:0000313" key="4">
    <source>
        <dbReference type="EMBL" id="CAF3812278.1"/>
    </source>
</evidence>
<sequence>MQSARNKRRGETFVVAARNSHLSGYNLLEKQRFPAKLPSKLNEYALFPSYIHVWIRFLLHLFGWSSVIIMDRIGNFSNAWQKFIQDPHVAHAVYSMTILDGRTGSILFEHAKDVGLPPASSLKTITAAAALHYLGANYTYETLLQYSGKIDTVTGFLDGYIYIVGNGDPSLGSWRYDESITADFIVKKWIETIKKAGIRKCRGIIGDTSRWNNTKTMIIDGWTWNDIGHWYGTGHSALNWRENEFTIEIQPGSSNNTSAHIIAIKNPPPRLKIINELMTSSLEGEVSLYFSVDGSNVGYLRGIVPLDASPNFNVHCAVPDSAVYAAHELTQELRINGIYVKQEARAGSSENEKLSLLNIHQSPPLSKLIEQFLRISINMYGEVFVKTIAHRTGKSSLLDAPLKILPSYVHTLLDIENSLDGIAITDGSGLSRSNRLSTYALARILFTVQKQPWFDNAYYEAFPTINGLRMKSGTLMNTIAYAGYIKEHSFVFSFMINNYHDETAPNMRKKIWNMLDALK</sequence>
<evidence type="ECO:0000256" key="2">
    <source>
        <dbReference type="ARBA" id="ARBA00022801"/>
    </source>
</evidence>
<dbReference type="InterPro" id="IPR012338">
    <property type="entry name" value="Beta-lactam/transpept-like"/>
</dbReference>
<protein>
    <recommendedName>
        <fullName evidence="6">D-alanyl-D-alanine carboxypeptidase/D-alanyl-D-alanine-endopeptidase</fullName>
    </recommendedName>
</protein>
<name>A0A8S2IEU8_9BILA</name>
<keyword evidence="2" id="KW-0378">Hydrolase</keyword>
<dbReference type="EMBL" id="CAJOBH010000008">
    <property type="protein sequence ID" value="CAF3746747.1"/>
    <property type="molecule type" value="Genomic_DNA"/>
</dbReference>
<dbReference type="Pfam" id="PF02113">
    <property type="entry name" value="Peptidase_S13"/>
    <property type="match status" value="1"/>
</dbReference>
<dbReference type="NCBIfam" id="TIGR00666">
    <property type="entry name" value="PBP4"/>
    <property type="match status" value="1"/>
</dbReference>
<proteinExistence type="inferred from homology"/>
<dbReference type="EMBL" id="CAJOBI010000294">
    <property type="protein sequence ID" value="CAF3812278.1"/>
    <property type="molecule type" value="Genomic_DNA"/>
</dbReference>
<dbReference type="InterPro" id="IPR000667">
    <property type="entry name" value="Peptidase_S13"/>
</dbReference>
<dbReference type="SUPFAM" id="SSF56601">
    <property type="entry name" value="beta-lactamase/transpeptidase-like"/>
    <property type="match status" value="1"/>
</dbReference>
<dbReference type="PANTHER" id="PTHR30023">
    <property type="entry name" value="D-ALANYL-D-ALANINE CARBOXYPEPTIDASE"/>
    <property type="match status" value="1"/>
</dbReference>
<reference evidence="3" key="1">
    <citation type="submission" date="2021-02" db="EMBL/GenBank/DDBJ databases">
        <authorList>
            <person name="Nowell W R."/>
        </authorList>
    </citation>
    <scope>NUCLEOTIDE SEQUENCE</scope>
</reference>
<organism evidence="3 5">
    <name type="scientific">Rotaria magnacalcarata</name>
    <dbReference type="NCBI Taxonomy" id="392030"/>
    <lineage>
        <taxon>Eukaryota</taxon>
        <taxon>Metazoa</taxon>
        <taxon>Spiralia</taxon>
        <taxon>Gnathifera</taxon>
        <taxon>Rotifera</taxon>
        <taxon>Eurotatoria</taxon>
        <taxon>Bdelloidea</taxon>
        <taxon>Philodinida</taxon>
        <taxon>Philodinidae</taxon>
        <taxon>Rotaria</taxon>
    </lineage>
</organism>
<dbReference type="Gene3D" id="3.40.710.10">
    <property type="entry name" value="DD-peptidase/beta-lactamase superfamily"/>
    <property type="match status" value="2"/>
</dbReference>
<comment type="similarity">
    <text evidence="1">Belongs to the peptidase S13 family.</text>
</comment>
<dbReference type="Proteomes" id="UP000681967">
    <property type="component" value="Unassembled WGS sequence"/>
</dbReference>
<dbReference type="GO" id="GO:0000270">
    <property type="term" value="P:peptidoglycan metabolic process"/>
    <property type="evidence" value="ECO:0007669"/>
    <property type="project" value="TreeGrafter"/>
</dbReference>
<evidence type="ECO:0000313" key="5">
    <source>
        <dbReference type="Proteomes" id="UP000681967"/>
    </source>
</evidence>